<dbReference type="OrthoDB" id="10249237at2759"/>
<dbReference type="GO" id="GO:0005762">
    <property type="term" value="C:mitochondrial large ribosomal subunit"/>
    <property type="evidence" value="ECO:0007669"/>
    <property type="project" value="InterPro"/>
</dbReference>
<comment type="caution">
    <text evidence="10">The sequence shown here is derived from an EMBL/GenBank/DDBJ whole genome shotgun (WGS) entry which is preliminary data.</text>
</comment>
<evidence type="ECO:0000256" key="6">
    <source>
        <dbReference type="ARBA" id="ARBA00023274"/>
    </source>
</evidence>
<name>A0A6S7KNA6_PARCT</name>
<keyword evidence="4" id="KW-0689">Ribosomal protein</keyword>
<dbReference type="AlphaFoldDB" id="A0A6S7KNA6"/>
<dbReference type="InterPro" id="IPR034596">
    <property type="entry name" value="Ribosomal_mL52"/>
</dbReference>
<evidence type="ECO:0000256" key="5">
    <source>
        <dbReference type="ARBA" id="ARBA00023128"/>
    </source>
</evidence>
<dbReference type="GO" id="GO:0003735">
    <property type="term" value="F:structural constituent of ribosome"/>
    <property type="evidence" value="ECO:0007669"/>
    <property type="project" value="InterPro"/>
</dbReference>
<dbReference type="Pfam" id="PF18699">
    <property type="entry name" value="MRPL52"/>
    <property type="match status" value="1"/>
</dbReference>
<comment type="subcellular location">
    <subcellularLocation>
        <location evidence="1">Mitochondrion</location>
    </subcellularLocation>
</comment>
<dbReference type="EMBL" id="CACRXK020015526">
    <property type="protein sequence ID" value="CAB4028512.1"/>
    <property type="molecule type" value="Genomic_DNA"/>
</dbReference>
<reference evidence="10" key="1">
    <citation type="submission" date="2020-04" db="EMBL/GenBank/DDBJ databases">
        <authorList>
            <person name="Alioto T."/>
            <person name="Alioto T."/>
            <person name="Gomez Garrido J."/>
        </authorList>
    </citation>
    <scope>NUCLEOTIDE SEQUENCE</scope>
    <source>
        <strain evidence="10">A484AB</strain>
    </source>
</reference>
<dbReference type="Proteomes" id="UP001152795">
    <property type="component" value="Unassembled WGS sequence"/>
</dbReference>
<dbReference type="PANTHER" id="PTHR34090">
    <property type="entry name" value="39S RIBOSOMAL PROTEIN L52, MITOCHONDRIAL"/>
    <property type="match status" value="1"/>
</dbReference>
<evidence type="ECO:0000313" key="10">
    <source>
        <dbReference type="EMBL" id="CAB4028512.1"/>
    </source>
</evidence>
<keyword evidence="3" id="KW-0809">Transit peptide</keyword>
<evidence type="ECO:0000256" key="2">
    <source>
        <dbReference type="ARBA" id="ARBA00007232"/>
    </source>
</evidence>
<proteinExistence type="inferred from homology"/>
<organism evidence="10 11">
    <name type="scientific">Paramuricea clavata</name>
    <name type="common">Red gorgonian</name>
    <name type="synonym">Violescent sea-whip</name>
    <dbReference type="NCBI Taxonomy" id="317549"/>
    <lineage>
        <taxon>Eukaryota</taxon>
        <taxon>Metazoa</taxon>
        <taxon>Cnidaria</taxon>
        <taxon>Anthozoa</taxon>
        <taxon>Octocorallia</taxon>
        <taxon>Malacalcyonacea</taxon>
        <taxon>Plexauridae</taxon>
        <taxon>Paramuricea</taxon>
    </lineage>
</organism>
<sequence length="113" mass="12705">MSNMAAILAGKYISRFFSATLTSASHVKFNFISISAAMAGGQKWRISNGLAGDGLAYGPLTDLPDWTFVDGESAPESKRRRKRQNKRLKESQRIMQYLKQVDKNERSDSQDKM</sequence>
<comment type="similarity">
    <text evidence="2">Belongs to the mitochondrion-specific ribosomal protein mL52 family.</text>
</comment>
<keyword evidence="6" id="KW-0687">Ribonucleoprotein</keyword>
<accession>A0A6S7KNA6</accession>
<evidence type="ECO:0000256" key="9">
    <source>
        <dbReference type="SAM" id="MobiDB-lite"/>
    </source>
</evidence>
<evidence type="ECO:0000313" key="11">
    <source>
        <dbReference type="Proteomes" id="UP001152795"/>
    </source>
</evidence>
<gene>
    <name evidence="10" type="ORF">PACLA_8A053837</name>
</gene>
<feature type="compositionally biased region" description="Basic and acidic residues" evidence="9">
    <location>
        <begin position="100"/>
        <end position="113"/>
    </location>
</feature>
<protein>
    <recommendedName>
        <fullName evidence="7">Large ribosomal subunit protein mL52</fullName>
    </recommendedName>
    <alternativeName>
        <fullName evidence="8">39S ribosomal protein L52, mitochondrial</fullName>
    </alternativeName>
</protein>
<feature type="region of interest" description="Disordered" evidence="9">
    <location>
        <begin position="71"/>
        <end position="113"/>
    </location>
</feature>
<evidence type="ECO:0000256" key="1">
    <source>
        <dbReference type="ARBA" id="ARBA00004173"/>
    </source>
</evidence>
<dbReference type="PANTHER" id="PTHR34090:SF1">
    <property type="entry name" value="LARGE RIBOSOMAL SUBUNIT PROTEIN ML52"/>
    <property type="match status" value="1"/>
</dbReference>
<evidence type="ECO:0000256" key="3">
    <source>
        <dbReference type="ARBA" id="ARBA00022946"/>
    </source>
</evidence>
<dbReference type="GO" id="GO:0032543">
    <property type="term" value="P:mitochondrial translation"/>
    <property type="evidence" value="ECO:0007669"/>
    <property type="project" value="InterPro"/>
</dbReference>
<evidence type="ECO:0000256" key="4">
    <source>
        <dbReference type="ARBA" id="ARBA00022980"/>
    </source>
</evidence>
<evidence type="ECO:0000256" key="7">
    <source>
        <dbReference type="ARBA" id="ARBA00035181"/>
    </source>
</evidence>
<keyword evidence="11" id="KW-1185">Reference proteome</keyword>
<keyword evidence="5" id="KW-0496">Mitochondrion</keyword>
<evidence type="ECO:0000256" key="8">
    <source>
        <dbReference type="ARBA" id="ARBA00035425"/>
    </source>
</evidence>